<feature type="non-terminal residue" evidence="10">
    <location>
        <position position="1"/>
    </location>
</feature>
<evidence type="ECO:0000256" key="1">
    <source>
        <dbReference type="ARBA" id="ARBA00004651"/>
    </source>
</evidence>
<keyword evidence="10" id="KW-0547">Nucleotide-binding</keyword>
<comment type="similarity">
    <text evidence="2">Belongs to the ABC-2 integral membrane protein family.</text>
</comment>
<feature type="transmembrane region" description="Helical" evidence="8">
    <location>
        <begin position="225"/>
        <end position="248"/>
    </location>
</feature>
<evidence type="ECO:0000313" key="11">
    <source>
        <dbReference type="Proteomes" id="UP000033774"/>
    </source>
</evidence>
<dbReference type="InterPro" id="IPR047817">
    <property type="entry name" value="ABC2_TM_bact-type"/>
</dbReference>
<evidence type="ECO:0000259" key="9">
    <source>
        <dbReference type="PROSITE" id="PS51012"/>
    </source>
</evidence>
<gene>
    <name evidence="10" type="ORF">VZ95_00130</name>
</gene>
<dbReference type="RefSeq" id="WP_045774082.1">
    <property type="nucleotide sequence ID" value="NZ_LAJY01000003.1"/>
</dbReference>
<keyword evidence="4" id="KW-1003">Cell membrane</keyword>
<evidence type="ECO:0000256" key="2">
    <source>
        <dbReference type="ARBA" id="ARBA00007783"/>
    </source>
</evidence>
<dbReference type="GO" id="GO:0005524">
    <property type="term" value="F:ATP binding"/>
    <property type="evidence" value="ECO:0007669"/>
    <property type="project" value="UniProtKB-KW"/>
</dbReference>
<comment type="caution">
    <text evidence="10">The sequence shown here is derived from an EMBL/GenBank/DDBJ whole genome shotgun (WGS) entry which is preliminary data.</text>
</comment>
<reference evidence="10 11" key="1">
    <citation type="submission" date="2015-03" db="EMBL/GenBank/DDBJ databases">
        <title>Draft genome sequence of Elstera litoralis.</title>
        <authorList>
            <person name="Rahalkar M.C."/>
            <person name="Dhakephalkar P.K."/>
            <person name="Pore S.D."/>
            <person name="Arora P."/>
            <person name="Kapse N.G."/>
            <person name="Pandit P.S."/>
        </authorList>
    </citation>
    <scope>NUCLEOTIDE SEQUENCE [LARGE SCALE GENOMIC DNA]</scope>
    <source>
        <strain evidence="10 11">Dia-1</strain>
    </source>
</reference>
<evidence type="ECO:0000256" key="3">
    <source>
        <dbReference type="ARBA" id="ARBA00022448"/>
    </source>
</evidence>
<dbReference type="OrthoDB" id="9784671at2"/>
<feature type="transmembrane region" description="Helical" evidence="8">
    <location>
        <begin position="175"/>
        <end position="198"/>
    </location>
</feature>
<feature type="transmembrane region" description="Helical" evidence="8">
    <location>
        <begin position="343"/>
        <end position="365"/>
    </location>
</feature>
<dbReference type="GO" id="GO:0140359">
    <property type="term" value="F:ABC-type transporter activity"/>
    <property type="evidence" value="ECO:0007669"/>
    <property type="project" value="InterPro"/>
</dbReference>
<keyword evidence="3" id="KW-0813">Transport</keyword>
<evidence type="ECO:0000313" key="10">
    <source>
        <dbReference type="EMBL" id="KJV11165.1"/>
    </source>
</evidence>
<sequence length="370" mass="40314">KRLGAYAWREALEILRDRVRLTVALFGTAFLMVVFGYGISLDVEKVPFSVLDQDQSPESRAYIEQFQGSSYFRERPPLSGPTALTAELKSARSAATLEIPPDFGAHLRRGQPTEVRALIDGAMPFRAETVAGYVTGLHQQFLTSMAKENGLTLPVAPIQIETRFRYNQAFRSLDAMVPATIALLLVMIPAILMALAVVREKEMGTIANFYVTPTSRFEFLIGKQLPYVAVGMVNFTLMSLMAVTLFGVPLKGSILGLTLGALIYVTATTGIGLLMSSFARTQIAALFGTAVASVTPAVQFSGMMQPVNTLEGGARLIGTVFPTTYFMKISVGTFTKSLSFFDVLPFLLALLAFVPVLWGISMALLPKQER</sequence>
<feature type="domain" description="ABC transmembrane type-2" evidence="9">
    <location>
        <begin position="131"/>
        <end position="368"/>
    </location>
</feature>
<feature type="transmembrane region" description="Helical" evidence="8">
    <location>
        <begin position="254"/>
        <end position="276"/>
    </location>
</feature>
<dbReference type="Pfam" id="PF12698">
    <property type="entry name" value="ABC2_membrane_3"/>
    <property type="match status" value="1"/>
</dbReference>
<keyword evidence="6 8" id="KW-1133">Transmembrane helix</keyword>
<dbReference type="EMBL" id="LAJY01000003">
    <property type="protein sequence ID" value="KJV11165.1"/>
    <property type="molecule type" value="Genomic_DNA"/>
</dbReference>
<dbReference type="InterPro" id="IPR013525">
    <property type="entry name" value="ABC2_TM"/>
</dbReference>
<accession>A0A0F3IWP7</accession>
<protein>
    <submittedName>
        <fullName evidence="10">Multidrug ABC transporter ATP-binding protein</fullName>
    </submittedName>
</protein>
<dbReference type="Proteomes" id="UP000033774">
    <property type="component" value="Unassembled WGS sequence"/>
</dbReference>
<dbReference type="Gene3D" id="3.40.1710.10">
    <property type="entry name" value="abc type-2 transporter like domain"/>
    <property type="match status" value="1"/>
</dbReference>
<feature type="transmembrane region" description="Helical" evidence="8">
    <location>
        <begin position="21"/>
        <end position="39"/>
    </location>
</feature>
<evidence type="ECO:0000256" key="6">
    <source>
        <dbReference type="ARBA" id="ARBA00022989"/>
    </source>
</evidence>
<feature type="transmembrane region" description="Helical" evidence="8">
    <location>
        <begin position="283"/>
        <end position="302"/>
    </location>
</feature>
<dbReference type="PANTHER" id="PTHR30294:SF29">
    <property type="entry name" value="MULTIDRUG ABC TRANSPORTER PERMEASE YBHS-RELATED"/>
    <property type="match status" value="1"/>
</dbReference>
<dbReference type="InterPro" id="IPR051449">
    <property type="entry name" value="ABC-2_transporter_component"/>
</dbReference>
<keyword evidence="11" id="KW-1185">Reference proteome</keyword>
<proteinExistence type="inferred from homology"/>
<dbReference type="PROSITE" id="PS51012">
    <property type="entry name" value="ABC_TM2"/>
    <property type="match status" value="1"/>
</dbReference>
<keyword evidence="7 8" id="KW-0472">Membrane</keyword>
<dbReference type="GO" id="GO:0005886">
    <property type="term" value="C:plasma membrane"/>
    <property type="evidence" value="ECO:0007669"/>
    <property type="project" value="UniProtKB-SubCell"/>
</dbReference>
<keyword evidence="5 8" id="KW-0812">Transmembrane</keyword>
<dbReference type="PANTHER" id="PTHR30294">
    <property type="entry name" value="MEMBRANE COMPONENT OF ABC TRANSPORTER YHHJ-RELATED"/>
    <property type="match status" value="1"/>
</dbReference>
<organism evidence="10 11">
    <name type="scientific">Elstera litoralis</name>
    <dbReference type="NCBI Taxonomy" id="552518"/>
    <lineage>
        <taxon>Bacteria</taxon>
        <taxon>Pseudomonadati</taxon>
        <taxon>Pseudomonadota</taxon>
        <taxon>Alphaproteobacteria</taxon>
        <taxon>Rhodospirillales</taxon>
        <taxon>Rhodospirillaceae</taxon>
        <taxon>Elstera</taxon>
    </lineage>
</organism>
<evidence type="ECO:0000256" key="4">
    <source>
        <dbReference type="ARBA" id="ARBA00022475"/>
    </source>
</evidence>
<dbReference type="PATRIC" id="fig|552518.3.peg.1976"/>
<comment type="subcellular location">
    <subcellularLocation>
        <location evidence="1">Cell membrane</location>
        <topology evidence="1">Multi-pass membrane protein</topology>
    </subcellularLocation>
</comment>
<evidence type="ECO:0000256" key="5">
    <source>
        <dbReference type="ARBA" id="ARBA00022692"/>
    </source>
</evidence>
<keyword evidence="10" id="KW-0067">ATP-binding</keyword>
<name>A0A0F3IWP7_9PROT</name>
<evidence type="ECO:0000256" key="7">
    <source>
        <dbReference type="ARBA" id="ARBA00023136"/>
    </source>
</evidence>
<evidence type="ECO:0000256" key="8">
    <source>
        <dbReference type="SAM" id="Phobius"/>
    </source>
</evidence>
<dbReference type="AlphaFoldDB" id="A0A0F3IWP7"/>